<accession>A0A8X6IAN0</accession>
<evidence type="ECO:0000256" key="1">
    <source>
        <dbReference type="ARBA" id="ARBA00005613"/>
    </source>
</evidence>
<evidence type="ECO:0000256" key="4">
    <source>
        <dbReference type="RuleBase" id="RU110713"/>
    </source>
</evidence>
<dbReference type="AlphaFoldDB" id="A0A8X6IAN0"/>
<dbReference type="InterPro" id="IPR039058">
    <property type="entry name" value="Yippee_fam"/>
</dbReference>
<protein>
    <recommendedName>
        <fullName evidence="4">Protein yippee-like</fullName>
    </recommendedName>
</protein>
<sequence>MGVIFYEHLGGRLVYKCVNCSTYLTHRSKLVSTRFTSSNGPAWLFKKVVNVHHDDAVSKNMVTGRHIVRNVYCKGCSERLGWFYEMTFTNGQEYKEASTILEAHLIREETDDMPYISSGMNILSG</sequence>
<dbReference type="PROSITE" id="PS51792">
    <property type="entry name" value="YIPPEE"/>
    <property type="match status" value="1"/>
</dbReference>
<dbReference type="GO" id="GO:0046872">
    <property type="term" value="F:metal ion binding"/>
    <property type="evidence" value="ECO:0007669"/>
    <property type="project" value="UniProtKB-KW"/>
</dbReference>
<dbReference type="InterPro" id="IPR034751">
    <property type="entry name" value="Yippee"/>
</dbReference>
<evidence type="ECO:0000313" key="7">
    <source>
        <dbReference type="Proteomes" id="UP000887116"/>
    </source>
</evidence>
<evidence type="ECO:0000313" key="6">
    <source>
        <dbReference type="EMBL" id="GFQ73785.1"/>
    </source>
</evidence>
<keyword evidence="7" id="KW-1185">Reference proteome</keyword>
<gene>
    <name evidence="6" type="primary">NCL1_54977</name>
    <name evidence="6" type="ORF">TNCT_511791</name>
</gene>
<dbReference type="Proteomes" id="UP000887116">
    <property type="component" value="Unassembled WGS sequence"/>
</dbReference>
<evidence type="ECO:0000259" key="5">
    <source>
        <dbReference type="PROSITE" id="PS51792"/>
    </source>
</evidence>
<feature type="domain" description="Yippee" evidence="5">
    <location>
        <begin position="13"/>
        <end position="110"/>
    </location>
</feature>
<evidence type="ECO:0000256" key="3">
    <source>
        <dbReference type="ARBA" id="ARBA00022833"/>
    </source>
</evidence>
<organism evidence="6 7">
    <name type="scientific">Trichonephila clavata</name>
    <name type="common">Joro spider</name>
    <name type="synonym">Nephila clavata</name>
    <dbReference type="NCBI Taxonomy" id="2740835"/>
    <lineage>
        <taxon>Eukaryota</taxon>
        <taxon>Metazoa</taxon>
        <taxon>Ecdysozoa</taxon>
        <taxon>Arthropoda</taxon>
        <taxon>Chelicerata</taxon>
        <taxon>Arachnida</taxon>
        <taxon>Araneae</taxon>
        <taxon>Araneomorphae</taxon>
        <taxon>Entelegynae</taxon>
        <taxon>Araneoidea</taxon>
        <taxon>Nephilidae</taxon>
        <taxon>Trichonephila</taxon>
    </lineage>
</organism>
<proteinExistence type="inferred from homology"/>
<keyword evidence="2" id="KW-0479">Metal-binding</keyword>
<dbReference type="OrthoDB" id="6407410at2759"/>
<dbReference type="InterPro" id="IPR004910">
    <property type="entry name" value="Yippee/Mis18/Cereblon"/>
</dbReference>
<comment type="caution">
    <text evidence="6">The sequence shown here is derived from an EMBL/GenBank/DDBJ whole genome shotgun (WGS) entry which is preliminary data.</text>
</comment>
<dbReference type="EMBL" id="BMAO01011453">
    <property type="protein sequence ID" value="GFQ73785.1"/>
    <property type="molecule type" value="Genomic_DNA"/>
</dbReference>
<comment type="similarity">
    <text evidence="1 4">Belongs to the yippee family.</text>
</comment>
<reference evidence="6" key="1">
    <citation type="submission" date="2020-07" db="EMBL/GenBank/DDBJ databases">
        <title>Multicomponent nature underlies the extraordinary mechanical properties of spider dragline silk.</title>
        <authorList>
            <person name="Kono N."/>
            <person name="Nakamura H."/>
            <person name="Mori M."/>
            <person name="Yoshida Y."/>
            <person name="Ohtoshi R."/>
            <person name="Malay A.D."/>
            <person name="Moran D.A.P."/>
            <person name="Tomita M."/>
            <person name="Numata K."/>
            <person name="Arakawa K."/>
        </authorList>
    </citation>
    <scope>NUCLEOTIDE SEQUENCE</scope>
</reference>
<dbReference type="Pfam" id="PF03226">
    <property type="entry name" value="Yippee-Mis18"/>
    <property type="match status" value="1"/>
</dbReference>
<name>A0A8X6IAN0_TRICU</name>
<dbReference type="PANTHER" id="PTHR13848">
    <property type="entry name" value="PROTEIN YIPPEE-LIKE CG15309-RELATED"/>
    <property type="match status" value="1"/>
</dbReference>
<keyword evidence="3" id="KW-0862">Zinc</keyword>
<evidence type="ECO:0000256" key="2">
    <source>
        <dbReference type="ARBA" id="ARBA00022723"/>
    </source>
</evidence>